<feature type="domain" description="Lon N-terminal" evidence="7">
    <location>
        <begin position="228"/>
        <end position="548"/>
    </location>
</feature>
<dbReference type="InterPro" id="IPR046336">
    <property type="entry name" value="Lon_prtase_N_sf"/>
</dbReference>
<dbReference type="InterPro" id="IPR013083">
    <property type="entry name" value="Znf_RING/FYVE/PHD"/>
</dbReference>
<evidence type="ECO:0000256" key="1">
    <source>
        <dbReference type="ARBA" id="ARBA00022723"/>
    </source>
</evidence>
<keyword evidence="2 4" id="KW-0863">Zinc-finger</keyword>
<sequence length="558" mass="63119">MSAHTSPFPTRSYRPLQCPICKDLLLNPVTLPCGFSLCQSCLPSTETIAFQQQIKCPFHACARSNIHPLDHFSVDVILQNLTTTLRSAATQSLAHTNILNEDTETTRSHHHPDSVPSSVFYRSVSAIVDSIRPKLQQDIECQVCFLAFDHPITTYCGHTLCKACLITSLDYKPTCPLCRRKLPLYMHYHNQTPNKAIVRFLQYLESRPNPNKEIDEIPPAKQELEPALAMTPLIIDKLTFPRMRRYVVVPRPVAQKLLRNVLKTESKLFGMVLPPQSRKLRGADQMAWEPSMEYGTLVKILSCEFLPNGVALVETVGVSRFQIMTYSILDGYYTATAIELIHDITEQHEVGLEHELMQAAAQEEVQRAIAESKEDPHRADVSPERQDREQETIGGYANESFFTNILNSYSNTSSSTLGGSSSSSSINDEYLNQTSNSVEPLRLLIPRSYPGSSELEALNGMDTAMLSRKQMVQILLSIVVRVHQKLEPLPRLKLEREFGELLEDDGRFFSFWMTSFVPMSNDQKYGLLRVTSVRQRLMKSINWLRDAGVSHRSECIVS</sequence>
<proteinExistence type="predicted"/>
<dbReference type="SUPFAM" id="SSF88697">
    <property type="entry name" value="PUA domain-like"/>
    <property type="match status" value="1"/>
</dbReference>
<keyword evidence="9" id="KW-1185">Reference proteome</keyword>
<comment type="caution">
    <text evidence="8">The sequence shown here is derived from an EMBL/GenBank/DDBJ whole genome shotgun (WGS) entry which is preliminary data.</text>
</comment>
<dbReference type="Pfam" id="PF13923">
    <property type="entry name" value="zf-C3HC4_2"/>
    <property type="match status" value="1"/>
</dbReference>
<accession>A0A9P6QEU0</accession>
<keyword evidence="3" id="KW-0862">Zinc</keyword>
<feature type="domain" description="RING-type" evidence="6">
    <location>
        <begin position="18"/>
        <end position="59"/>
    </location>
</feature>
<dbReference type="Pfam" id="PF13445">
    <property type="entry name" value="zf-RING_UBOX"/>
    <property type="match status" value="1"/>
</dbReference>
<protein>
    <recommendedName>
        <fullName evidence="10">RING-type domain-containing protein</fullName>
    </recommendedName>
</protein>
<dbReference type="PROSITE" id="PS50089">
    <property type="entry name" value="ZF_RING_2"/>
    <property type="match status" value="2"/>
</dbReference>
<name>A0A9P6QEU0_9FUNG</name>
<dbReference type="PROSITE" id="PS51787">
    <property type="entry name" value="LON_N"/>
    <property type="match status" value="1"/>
</dbReference>
<dbReference type="Gene3D" id="1.20.58.1480">
    <property type="match status" value="1"/>
</dbReference>
<evidence type="ECO:0000313" key="8">
    <source>
        <dbReference type="EMBL" id="KAG0266863.1"/>
    </source>
</evidence>
<evidence type="ECO:0000259" key="6">
    <source>
        <dbReference type="PROSITE" id="PS50089"/>
    </source>
</evidence>
<organism evidence="8 9">
    <name type="scientific">Mortierella polycephala</name>
    <dbReference type="NCBI Taxonomy" id="41804"/>
    <lineage>
        <taxon>Eukaryota</taxon>
        <taxon>Fungi</taxon>
        <taxon>Fungi incertae sedis</taxon>
        <taxon>Mucoromycota</taxon>
        <taxon>Mortierellomycotina</taxon>
        <taxon>Mortierellomycetes</taxon>
        <taxon>Mortierellales</taxon>
        <taxon>Mortierellaceae</taxon>
        <taxon>Mortierella</taxon>
    </lineage>
</organism>
<dbReference type="PROSITE" id="PS00518">
    <property type="entry name" value="ZF_RING_1"/>
    <property type="match status" value="1"/>
</dbReference>
<evidence type="ECO:0000256" key="5">
    <source>
        <dbReference type="SAM" id="MobiDB-lite"/>
    </source>
</evidence>
<evidence type="ECO:0000256" key="2">
    <source>
        <dbReference type="ARBA" id="ARBA00022771"/>
    </source>
</evidence>
<dbReference type="Gene3D" id="3.30.40.10">
    <property type="entry name" value="Zinc/RING finger domain, C3HC4 (zinc finger)"/>
    <property type="match status" value="2"/>
</dbReference>
<dbReference type="EMBL" id="JAAAJA010000011">
    <property type="protein sequence ID" value="KAG0266863.1"/>
    <property type="molecule type" value="Genomic_DNA"/>
</dbReference>
<dbReference type="InterPro" id="IPR003111">
    <property type="entry name" value="Lon_prtase_N"/>
</dbReference>
<evidence type="ECO:0008006" key="10">
    <source>
        <dbReference type="Google" id="ProtNLM"/>
    </source>
</evidence>
<dbReference type="InterPro" id="IPR027370">
    <property type="entry name" value="Znf-RING_euk"/>
</dbReference>
<evidence type="ECO:0000313" key="9">
    <source>
        <dbReference type="Proteomes" id="UP000726737"/>
    </source>
</evidence>
<evidence type="ECO:0000259" key="7">
    <source>
        <dbReference type="PROSITE" id="PS51787"/>
    </source>
</evidence>
<dbReference type="InterPro" id="IPR001841">
    <property type="entry name" value="Znf_RING"/>
</dbReference>
<gene>
    <name evidence="8" type="ORF">BG011_000478</name>
</gene>
<dbReference type="AlphaFoldDB" id="A0A9P6QEU0"/>
<dbReference type="Proteomes" id="UP000726737">
    <property type="component" value="Unassembled WGS sequence"/>
</dbReference>
<dbReference type="SMART" id="SM00464">
    <property type="entry name" value="LON"/>
    <property type="match status" value="1"/>
</dbReference>
<dbReference type="GO" id="GO:0008270">
    <property type="term" value="F:zinc ion binding"/>
    <property type="evidence" value="ECO:0007669"/>
    <property type="project" value="UniProtKB-KW"/>
</dbReference>
<dbReference type="PANTHER" id="PTHR23327">
    <property type="entry name" value="RING FINGER PROTEIN 127"/>
    <property type="match status" value="1"/>
</dbReference>
<dbReference type="OrthoDB" id="264917at2759"/>
<keyword evidence="1" id="KW-0479">Metal-binding</keyword>
<dbReference type="InterPro" id="IPR017907">
    <property type="entry name" value="Znf_RING_CS"/>
</dbReference>
<reference evidence="8" key="1">
    <citation type="journal article" date="2020" name="Fungal Divers.">
        <title>Resolving the Mortierellaceae phylogeny through synthesis of multi-gene phylogenetics and phylogenomics.</title>
        <authorList>
            <person name="Vandepol N."/>
            <person name="Liber J."/>
            <person name="Desiro A."/>
            <person name="Na H."/>
            <person name="Kennedy M."/>
            <person name="Barry K."/>
            <person name="Grigoriev I.V."/>
            <person name="Miller A.N."/>
            <person name="O'Donnell K."/>
            <person name="Stajich J.E."/>
            <person name="Bonito G."/>
        </authorList>
    </citation>
    <scope>NUCLEOTIDE SEQUENCE</scope>
    <source>
        <strain evidence="8">KOD948</strain>
    </source>
</reference>
<feature type="region of interest" description="Disordered" evidence="5">
    <location>
        <begin position="369"/>
        <end position="391"/>
    </location>
</feature>
<dbReference type="Gene3D" id="2.30.130.40">
    <property type="entry name" value="LON domain-like"/>
    <property type="match status" value="1"/>
</dbReference>
<dbReference type="InterPro" id="IPR015947">
    <property type="entry name" value="PUA-like_sf"/>
</dbReference>
<evidence type="ECO:0000256" key="4">
    <source>
        <dbReference type="PROSITE-ProRule" id="PRU00175"/>
    </source>
</evidence>
<dbReference type="PANTHER" id="PTHR23327:SF42">
    <property type="entry name" value="LON PEPTIDASE N-TERMINAL DOMAIN AND RING FINGER PROTEIN C14F5.10C"/>
    <property type="match status" value="1"/>
</dbReference>
<dbReference type="SUPFAM" id="SSF57850">
    <property type="entry name" value="RING/U-box"/>
    <property type="match status" value="2"/>
</dbReference>
<dbReference type="Pfam" id="PF02190">
    <property type="entry name" value="LON_substr_bdg"/>
    <property type="match status" value="1"/>
</dbReference>
<feature type="domain" description="RING-type" evidence="6">
    <location>
        <begin position="141"/>
        <end position="179"/>
    </location>
</feature>
<evidence type="ECO:0000256" key="3">
    <source>
        <dbReference type="ARBA" id="ARBA00022833"/>
    </source>
</evidence>
<dbReference type="SMART" id="SM00184">
    <property type="entry name" value="RING"/>
    <property type="match status" value="2"/>
</dbReference>